<evidence type="ECO:0000256" key="3">
    <source>
        <dbReference type="ARBA" id="ARBA00022827"/>
    </source>
</evidence>
<dbReference type="Pfam" id="PF18267">
    <property type="entry name" value="Rubredoxin_C"/>
    <property type="match status" value="1"/>
</dbReference>
<dbReference type="PRINTS" id="PR00368">
    <property type="entry name" value="FADPNR"/>
</dbReference>
<reference evidence="7" key="1">
    <citation type="journal article" date="2017" name="Appl. Environ. Microbiol.">
        <title>Genomic analysis of Calderihabitans maritimus KKC1, a thermophilic hydrogenogenic carboxydotrophic bacterium isolated from marine sediment.</title>
        <authorList>
            <person name="Omae K."/>
            <person name="Yoneda Y."/>
            <person name="Fukuyama Y."/>
            <person name="Yoshida T."/>
            <person name="Sako Y."/>
        </authorList>
    </citation>
    <scope>NUCLEOTIDE SEQUENCE [LARGE SCALE GENOMIC DNA]</scope>
    <source>
        <strain evidence="7">KKC1</strain>
    </source>
</reference>
<dbReference type="PANTHER" id="PTHR43429:SF3">
    <property type="entry name" value="NITRITE REDUCTASE [NAD(P)H]"/>
    <property type="match status" value="1"/>
</dbReference>
<dbReference type="InterPro" id="IPR016156">
    <property type="entry name" value="FAD/NAD-linked_Rdtase_dimer_sf"/>
</dbReference>
<comment type="caution">
    <text evidence="6">The sequence shown here is derived from an EMBL/GenBank/DDBJ whole genome shotgun (WGS) entry which is preliminary data.</text>
</comment>
<keyword evidence="3" id="KW-0274">FAD</keyword>
<dbReference type="Proteomes" id="UP000197032">
    <property type="component" value="Unassembled WGS sequence"/>
</dbReference>
<dbReference type="InterPro" id="IPR023753">
    <property type="entry name" value="FAD/NAD-binding_dom"/>
</dbReference>
<evidence type="ECO:0000313" key="7">
    <source>
        <dbReference type="Proteomes" id="UP000197032"/>
    </source>
</evidence>
<evidence type="ECO:0000259" key="5">
    <source>
        <dbReference type="Pfam" id="PF18267"/>
    </source>
</evidence>
<dbReference type="Gene3D" id="3.30.390.30">
    <property type="match status" value="1"/>
</dbReference>
<sequence length="432" mass="46353">MAYVIIGNSAAGLFAAEAIRQHDREQPLIIISDEPYPAYSRCLTSYYIGGQVTEQQMYLRPHDFYQRLGIDLQLNQKVIGVDLDKKQVVTQKGDAFSYTKLLVASGASPQMPNIPGIDSRGVFGLRTLDDAKAIAARATKGKQAVVLGGGLVSLKAAYALCRRGVDVTVVVTSNQVMSQVLDATAAAMVEQKLTELGIKFLKGMAVSAIEADGSNQVSGVQLACGDKLPARLVLVGKGVRPNTGFLTESGLVKHAGDPLQVNRQQATSVSDVYAAGDVALSYDLAREEYRLNAIWPNATEQGMVAGANMAGATKEYPGSISMNSAVFADLSVIAAGITRPQENDYRVLTDGNPQKGYYRKLVLADDRLVGYILAGDTSRAGLYTGLIKKRHSIKNLSELLQEKPRSWISLAGLVGTNRDNSLLHLIKFGDGT</sequence>
<dbReference type="GO" id="GO:0016491">
    <property type="term" value="F:oxidoreductase activity"/>
    <property type="evidence" value="ECO:0007669"/>
    <property type="project" value="InterPro"/>
</dbReference>
<dbReference type="RefSeq" id="WP_088553686.1">
    <property type="nucleotide sequence ID" value="NZ_BDGJ01000070.1"/>
</dbReference>
<gene>
    <name evidence="6" type="ORF">KKC1_14580</name>
</gene>
<evidence type="ECO:0000259" key="4">
    <source>
        <dbReference type="Pfam" id="PF07992"/>
    </source>
</evidence>
<dbReference type="InterPro" id="IPR041575">
    <property type="entry name" value="Rubredoxin_C"/>
</dbReference>
<protein>
    <submittedName>
        <fullName evidence="6">Nitrite reductase</fullName>
    </submittedName>
</protein>
<accession>A0A1Z5HS02</accession>
<dbReference type="OrthoDB" id="9807946at2"/>
<dbReference type="EMBL" id="BDGJ01000070">
    <property type="protein sequence ID" value="GAW92302.1"/>
    <property type="molecule type" value="Genomic_DNA"/>
</dbReference>
<evidence type="ECO:0000256" key="1">
    <source>
        <dbReference type="ARBA" id="ARBA00001974"/>
    </source>
</evidence>
<keyword evidence="7" id="KW-1185">Reference proteome</keyword>
<evidence type="ECO:0000256" key="2">
    <source>
        <dbReference type="ARBA" id="ARBA00022630"/>
    </source>
</evidence>
<dbReference type="InterPro" id="IPR036188">
    <property type="entry name" value="FAD/NAD-bd_sf"/>
</dbReference>
<feature type="domain" description="FAD/NAD(P)-binding" evidence="4">
    <location>
        <begin position="2"/>
        <end position="302"/>
    </location>
</feature>
<keyword evidence="2" id="KW-0285">Flavoprotein</keyword>
<proteinExistence type="predicted"/>
<name>A0A1Z5HS02_9FIRM</name>
<dbReference type="PANTHER" id="PTHR43429">
    <property type="entry name" value="PYRIDINE NUCLEOTIDE-DISULFIDE OXIDOREDUCTASE DOMAIN-CONTAINING"/>
    <property type="match status" value="1"/>
</dbReference>
<dbReference type="SUPFAM" id="SSF51905">
    <property type="entry name" value="FAD/NAD(P)-binding domain"/>
    <property type="match status" value="2"/>
</dbReference>
<dbReference type="Gene3D" id="3.50.50.60">
    <property type="entry name" value="FAD/NAD(P)-binding domain"/>
    <property type="match status" value="2"/>
</dbReference>
<feature type="domain" description="NADH-rubredoxin oxidoreductase C-terminal" evidence="5">
    <location>
        <begin position="327"/>
        <end position="390"/>
    </location>
</feature>
<dbReference type="Pfam" id="PF07992">
    <property type="entry name" value="Pyr_redox_2"/>
    <property type="match status" value="1"/>
</dbReference>
<dbReference type="PRINTS" id="PR00411">
    <property type="entry name" value="PNDRDTASEI"/>
</dbReference>
<dbReference type="InterPro" id="IPR050260">
    <property type="entry name" value="FAD-bd_OxRdtase"/>
</dbReference>
<evidence type="ECO:0000313" key="6">
    <source>
        <dbReference type="EMBL" id="GAW92302.1"/>
    </source>
</evidence>
<comment type="cofactor">
    <cofactor evidence="1">
        <name>FAD</name>
        <dbReference type="ChEBI" id="CHEBI:57692"/>
    </cofactor>
</comment>
<dbReference type="AlphaFoldDB" id="A0A1Z5HS02"/>
<organism evidence="6 7">
    <name type="scientific">Calderihabitans maritimus</name>
    <dbReference type="NCBI Taxonomy" id="1246530"/>
    <lineage>
        <taxon>Bacteria</taxon>
        <taxon>Bacillati</taxon>
        <taxon>Bacillota</taxon>
        <taxon>Clostridia</taxon>
        <taxon>Neomoorellales</taxon>
        <taxon>Calderihabitantaceae</taxon>
        <taxon>Calderihabitans</taxon>
    </lineage>
</organism>